<gene>
    <name evidence="2" type="primary">cpar-1</name>
    <name evidence="2" type="ORF">SNAT2548_LOCUS1254</name>
</gene>
<dbReference type="EMBL" id="CAJNDS010000068">
    <property type="protein sequence ID" value="CAE6942320.1"/>
    <property type="molecule type" value="Genomic_DNA"/>
</dbReference>
<evidence type="ECO:0000313" key="3">
    <source>
        <dbReference type="Proteomes" id="UP000604046"/>
    </source>
</evidence>
<reference evidence="2" key="1">
    <citation type="submission" date="2021-02" db="EMBL/GenBank/DDBJ databases">
        <authorList>
            <person name="Dougan E. K."/>
            <person name="Rhodes N."/>
            <person name="Thang M."/>
            <person name="Chan C."/>
        </authorList>
    </citation>
    <scope>NUCLEOTIDE SEQUENCE</scope>
</reference>
<protein>
    <submittedName>
        <fullName evidence="2">Cpar-1 protein</fullName>
    </submittedName>
</protein>
<organism evidence="2 3">
    <name type="scientific">Symbiodinium natans</name>
    <dbReference type="NCBI Taxonomy" id="878477"/>
    <lineage>
        <taxon>Eukaryota</taxon>
        <taxon>Sar</taxon>
        <taxon>Alveolata</taxon>
        <taxon>Dinophyceae</taxon>
        <taxon>Suessiales</taxon>
        <taxon>Symbiodiniaceae</taxon>
        <taxon>Symbiodinium</taxon>
    </lineage>
</organism>
<feature type="non-terminal residue" evidence="2">
    <location>
        <position position="1"/>
    </location>
</feature>
<dbReference type="Proteomes" id="UP000604046">
    <property type="component" value="Unassembled WGS sequence"/>
</dbReference>
<dbReference type="AlphaFoldDB" id="A0A812H5U1"/>
<evidence type="ECO:0000313" key="2">
    <source>
        <dbReference type="EMBL" id="CAE6942320.1"/>
    </source>
</evidence>
<proteinExistence type="predicted"/>
<feature type="region of interest" description="Disordered" evidence="1">
    <location>
        <begin position="432"/>
        <end position="453"/>
    </location>
</feature>
<feature type="compositionally biased region" description="Low complexity" evidence="1">
    <location>
        <begin position="371"/>
        <end position="381"/>
    </location>
</feature>
<feature type="region of interest" description="Disordered" evidence="1">
    <location>
        <begin position="371"/>
        <end position="403"/>
    </location>
</feature>
<evidence type="ECO:0000256" key="1">
    <source>
        <dbReference type="SAM" id="MobiDB-lite"/>
    </source>
</evidence>
<name>A0A812H5U1_9DINO</name>
<feature type="compositionally biased region" description="Acidic residues" evidence="1">
    <location>
        <begin position="436"/>
        <end position="445"/>
    </location>
</feature>
<feature type="region of interest" description="Disordered" evidence="1">
    <location>
        <begin position="51"/>
        <end position="76"/>
    </location>
</feature>
<sequence>ESAAASARWHIRRGLDKTWQDEREQDFERRAAPDGGRGETVAAELRSYAELGELPGPPLPTPGLSDGRTASLPPSSLRRLKHVEAAVACGIERECGVDVSRGVDVFRLVLPNPQSGVRTTTRVLLVQTGEAFLCEEPISEDASETGVPHSYPAAEGRDDPQDGGSWLAVALIYFRAVPKRSPLSSKVGRVPALHVSITLDDGTEQAMEFIGVHQRRYYVEDPASDALAQHLTESLLRVALEFIFHPSRSRFAKERVLLRECSLDKEARHSREELLPRMVDSIRQYNDKIKEVKLEMGAPRPPANAARKEKSFLALDEDVLKVAPAKEQVQSAPPAGSAFRGMKTGFLNSDKAKKRGLASATAEAGVGAAAASSSAASSSTEGLRPQTTTLDGSARPPVETTAEEKRQLLLPAAEPAPNEARAREVALALRAAPDAAAEEEPDSPEDGGGPASLTELANQLFGVARVMPLSQENLAMLAAQNDPRIMHVGAVSEQRLATGNVPGLGSMNSWNMVPGLSTPAYSPTERAPSMFSPTFNAQNIDRRQLQMNQVDARQLALSQVDIHVNADTGPAVAMAAEAEANETPLEELLQQGCDEELCALKNGTRASADACVRAMIWRSEKLQEKPTLTW</sequence>
<dbReference type="OrthoDB" id="445135at2759"/>
<comment type="caution">
    <text evidence="2">The sequence shown here is derived from an EMBL/GenBank/DDBJ whole genome shotgun (WGS) entry which is preliminary data.</text>
</comment>
<keyword evidence="3" id="KW-1185">Reference proteome</keyword>
<accession>A0A812H5U1</accession>